<dbReference type="RefSeq" id="WP_101831867.1">
    <property type="nucleotide sequence ID" value="NZ_FZMO01000138.1"/>
</dbReference>
<dbReference type="SUPFAM" id="SSF51556">
    <property type="entry name" value="Metallo-dependent hydrolases"/>
    <property type="match status" value="1"/>
</dbReference>
<dbReference type="AlphaFoldDB" id="A0A2I2KR67"/>
<dbReference type="GO" id="GO:0019748">
    <property type="term" value="P:secondary metabolic process"/>
    <property type="evidence" value="ECO:0007669"/>
    <property type="project" value="TreeGrafter"/>
</dbReference>
<evidence type="ECO:0000313" key="4">
    <source>
        <dbReference type="Proteomes" id="UP000234331"/>
    </source>
</evidence>
<dbReference type="InterPro" id="IPR032465">
    <property type="entry name" value="ACMSD"/>
</dbReference>
<protein>
    <submittedName>
        <fullName evidence="3">Putative Amidohydrolase family protein</fullName>
    </submittedName>
</protein>
<gene>
    <name evidence="3" type="ORF">FRACA_2220007</name>
</gene>
<dbReference type="GO" id="GO:0016831">
    <property type="term" value="F:carboxy-lyase activity"/>
    <property type="evidence" value="ECO:0007669"/>
    <property type="project" value="InterPro"/>
</dbReference>
<dbReference type="Gene3D" id="3.20.20.140">
    <property type="entry name" value="Metal-dependent hydrolases"/>
    <property type="match status" value="1"/>
</dbReference>
<dbReference type="InterPro" id="IPR006680">
    <property type="entry name" value="Amidohydro-rel"/>
</dbReference>
<keyword evidence="1" id="KW-0456">Lyase</keyword>
<name>A0A2I2KR67_9ACTN</name>
<dbReference type="GO" id="GO:0016787">
    <property type="term" value="F:hydrolase activity"/>
    <property type="evidence" value="ECO:0007669"/>
    <property type="project" value="UniProtKB-KW"/>
</dbReference>
<feature type="domain" description="Amidohydrolase-related" evidence="2">
    <location>
        <begin position="101"/>
        <end position="350"/>
    </location>
</feature>
<dbReference type="GO" id="GO:0005737">
    <property type="term" value="C:cytoplasm"/>
    <property type="evidence" value="ECO:0007669"/>
    <property type="project" value="TreeGrafter"/>
</dbReference>
<evidence type="ECO:0000256" key="1">
    <source>
        <dbReference type="ARBA" id="ARBA00023239"/>
    </source>
</evidence>
<dbReference type="PANTHER" id="PTHR21240">
    <property type="entry name" value="2-AMINO-3-CARBOXYLMUCONATE-6-SEMIALDEHYDE DECARBOXYLASE"/>
    <property type="match status" value="1"/>
</dbReference>
<reference evidence="3 4" key="1">
    <citation type="submission" date="2017-06" db="EMBL/GenBank/DDBJ databases">
        <authorList>
            <person name="Kim H.J."/>
            <person name="Triplett B.A."/>
        </authorList>
    </citation>
    <scope>NUCLEOTIDE SEQUENCE [LARGE SCALE GENOMIC DNA]</scope>
    <source>
        <strain evidence="3">FRACA_ARgP5</strain>
    </source>
</reference>
<dbReference type="OrthoDB" id="8673349at2"/>
<organism evidence="3 4">
    <name type="scientific">Frankia canadensis</name>
    <dbReference type="NCBI Taxonomy" id="1836972"/>
    <lineage>
        <taxon>Bacteria</taxon>
        <taxon>Bacillati</taxon>
        <taxon>Actinomycetota</taxon>
        <taxon>Actinomycetes</taxon>
        <taxon>Frankiales</taxon>
        <taxon>Frankiaceae</taxon>
        <taxon>Frankia</taxon>
    </lineage>
</organism>
<dbReference type="InterPro" id="IPR032466">
    <property type="entry name" value="Metal_Hydrolase"/>
</dbReference>
<keyword evidence="4" id="KW-1185">Reference proteome</keyword>
<dbReference type="EMBL" id="FZMO01000138">
    <property type="protein sequence ID" value="SNQ48140.1"/>
    <property type="molecule type" value="Genomic_DNA"/>
</dbReference>
<dbReference type="PANTHER" id="PTHR21240:SF28">
    <property type="entry name" value="ISO-OROTATE DECARBOXYLASE (EUROFUNG)"/>
    <property type="match status" value="1"/>
</dbReference>
<proteinExistence type="predicted"/>
<accession>A0A2I2KR67</accession>
<dbReference type="Proteomes" id="UP000234331">
    <property type="component" value="Unassembled WGS sequence"/>
</dbReference>
<evidence type="ECO:0000313" key="3">
    <source>
        <dbReference type="EMBL" id="SNQ48140.1"/>
    </source>
</evidence>
<evidence type="ECO:0000259" key="2">
    <source>
        <dbReference type="Pfam" id="PF04909"/>
    </source>
</evidence>
<sequence>MSAAAGAGPFSAGSYAIPPADLLAEQGVRLVVTGGEARWVAKETSEPVTVAPRAVASLSPEGGDEAFALLATPKARAVLRARDGLAGEVLHPDPALAAVIARLGDTGQVAAACEAYNSWLAGYVAADPDVVGVGLIPPTGVEDALAALRTCLRGGLRGVSLTHPPAGPGGQPGGPAMEFWSAVGGNAVVCLGPAYGGRVHGADGGVRAGYPPPVSGLLSRLAFAGVPDEVPDLRVLLVNVEAGWLPHQLEIADTNYERAAASRQVSLRDENLTPSEYVRRLTWLTLVNDRFSVLRRSFFGEHHLVWSSPLPHAEAGYPDDGEAAVRLTAGLPDADRDRLVSRNVRRLFRLPDVDPFTEAEIGDFERPAPR</sequence>
<dbReference type="Pfam" id="PF04909">
    <property type="entry name" value="Amidohydro_2"/>
    <property type="match status" value="1"/>
</dbReference>
<keyword evidence="3" id="KW-0378">Hydrolase</keyword>